<evidence type="ECO:0000313" key="2">
    <source>
        <dbReference type="Proteomes" id="UP000530654"/>
    </source>
</evidence>
<dbReference type="Gene3D" id="2.40.50.240">
    <property type="entry name" value="NifT/FixU-like"/>
    <property type="match status" value="1"/>
</dbReference>
<dbReference type="InterPro" id="IPR024044">
    <property type="entry name" value="NifT/FixU_barrel-like_dom_sf"/>
</dbReference>
<dbReference type="GO" id="GO:0009399">
    <property type="term" value="P:nitrogen fixation"/>
    <property type="evidence" value="ECO:0007669"/>
    <property type="project" value="InterPro"/>
</dbReference>
<dbReference type="SUPFAM" id="SSF159203">
    <property type="entry name" value="NifT/FixU-like"/>
    <property type="match status" value="1"/>
</dbReference>
<dbReference type="RefSeq" id="WP_170282793.1">
    <property type="nucleotide sequence ID" value="NZ_JABEQY010000044.1"/>
</dbReference>
<dbReference type="EMBL" id="JABEQY010000044">
    <property type="protein sequence ID" value="NNH67685.1"/>
    <property type="molecule type" value="Genomic_DNA"/>
</dbReference>
<proteinExistence type="predicted"/>
<dbReference type="NCBIfam" id="TIGR02934">
    <property type="entry name" value="nifT_nitrog"/>
    <property type="match status" value="1"/>
</dbReference>
<organism evidence="1 2">
    <name type="scientific">Rhizobium laguerreae</name>
    <dbReference type="NCBI Taxonomy" id="1076926"/>
    <lineage>
        <taxon>Bacteria</taxon>
        <taxon>Pseudomonadati</taxon>
        <taxon>Pseudomonadota</taxon>
        <taxon>Alphaproteobacteria</taxon>
        <taxon>Hyphomicrobiales</taxon>
        <taxon>Rhizobiaceae</taxon>
        <taxon>Rhizobium/Agrobacterium group</taxon>
        <taxon>Rhizobium</taxon>
    </lineage>
</organism>
<name>A0A7Y2W8M8_9HYPH</name>
<dbReference type="AlphaFoldDB" id="A0A7Y2W8M8"/>
<sequence length="75" mass="8430">MKAMIRRNGVCLSIYMSKKDVEEPVVAVENHDLWGGFVLLRNGWLLALPDLPKSTRLPITVEAVIRHGIRTPHLG</sequence>
<protein>
    <submittedName>
        <fullName evidence="1">Putative nitrogen fixation protein NifT</fullName>
    </submittedName>
</protein>
<comment type="caution">
    <text evidence="1">The sequence shown here is derived from an EMBL/GenBank/DDBJ whole genome shotgun (WGS) entry which is preliminary data.</text>
</comment>
<dbReference type="InterPro" id="IPR009727">
    <property type="entry name" value="NifT"/>
</dbReference>
<dbReference type="Proteomes" id="UP000530654">
    <property type="component" value="Unassembled WGS sequence"/>
</dbReference>
<gene>
    <name evidence="1" type="primary">nifT</name>
    <name evidence="1" type="ORF">HLI17_31280</name>
</gene>
<evidence type="ECO:0000313" key="1">
    <source>
        <dbReference type="EMBL" id="NNH67685.1"/>
    </source>
</evidence>
<reference evidence="1 2" key="1">
    <citation type="submission" date="2020-04" db="EMBL/GenBank/DDBJ databases">
        <title>Rhizobium bacterial biofertilizers improve the content of phenolic compounds of Lactuca sativa L. under non-saline and saline-stress conditions.</title>
        <authorList>
            <person name="Ayuso-Calles M."/>
            <person name="Garcia-Estevez I."/>
            <person name="Jimenez-Gomez A."/>
            <person name="Flores-Felix J.D."/>
            <person name="Escribano-Bailon M."/>
            <person name="Rivas R."/>
        </authorList>
    </citation>
    <scope>NUCLEOTIDE SEQUENCE [LARGE SCALE GENOMIC DNA]</scope>
    <source>
        <strain evidence="1 2">GPTR02</strain>
    </source>
</reference>
<dbReference type="Pfam" id="PF06988">
    <property type="entry name" value="NifT"/>
    <property type="match status" value="1"/>
</dbReference>
<accession>A0A7Y2W8M8</accession>